<organism evidence="1 2">
    <name type="scientific">Plasmopara halstedii</name>
    <name type="common">Downy mildew of sunflower</name>
    <dbReference type="NCBI Taxonomy" id="4781"/>
    <lineage>
        <taxon>Eukaryota</taxon>
        <taxon>Sar</taxon>
        <taxon>Stramenopiles</taxon>
        <taxon>Oomycota</taxon>
        <taxon>Peronosporomycetes</taxon>
        <taxon>Peronosporales</taxon>
        <taxon>Peronosporaceae</taxon>
        <taxon>Plasmopara</taxon>
    </lineage>
</organism>
<name>A0A0P1A500_PLAHL</name>
<dbReference type="EMBL" id="CCYD01000041">
    <property type="protein sequence ID" value="CEG35433.1"/>
    <property type="molecule type" value="Genomic_DNA"/>
</dbReference>
<sequence length="81" mass="9438">MLPRLSICTDQAPREAIQPQAHLQGEEELADCFFLDATNFSYRDRIFVFIDEMFKVELTKNNGDEPYLIEKFQADAARLHD</sequence>
<accession>A0A0P1A500</accession>
<reference evidence="2" key="1">
    <citation type="submission" date="2014-09" db="EMBL/GenBank/DDBJ databases">
        <authorList>
            <person name="Sharma Rahul"/>
            <person name="Thines Marco"/>
        </authorList>
    </citation>
    <scope>NUCLEOTIDE SEQUENCE [LARGE SCALE GENOMIC DNA]</scope>
</reference>
<keyword evidence="2" id="KW-1185">Reference proteome</keyword>
<evidence type="ECO:0000313" key="2">
    <source>
        <dbReference type="Proteomes" id="UP000054928"/>
    </source>
</evidence>
<dbReference type="RefSeq" id="XP_024571802.1">
    <property type="nucleotide sequence ID" value="XM_024724125.1"/>
</dbReference>
<proteinExistence type="predicted"/>
<dbReference type="Proteomes" id="UP000054928">
    <property type="component" value="Unassembled WGS sequence"/>
</dbReference>
<dbReference type="AlphaFoldDB" id="A0A0P1A500"/>
<dbReference type="GeneID" id="36404609"/>
<protein>
    <submittedName>
        <fullName evidence="1">Uncharacterized protein</fullName>
    </submittedName>
</protein>
<evidence type="ECO:0000313" key="1">
    <source>
        <dbReference type="EMBL" id="CEG35433.1"/>
    </source>
</evidence>